<dbReference type="OMA" id="HTTSNTC"/>
<dbReference type="VEuPathDB" id="FungiDB:SMAC_08423"/>
<feature type="compositionally biased region" description="Basic and acidic residues" evidence="1">
    <location>
        <begin position="22"/>
        <end position="44"/>
    </location>
</feature>
<evidence type="ECO:0000313" key="2">
    <source>
        <dbReference type="EMBL" id="KAA8629337.1"/>
    </source>
</evidence>
<organism evidence="2 3">
    <name type="scientific">Sordaria macrospora</name>
    <dbReference type="NCBI Taxonomy" id="5147"/>
    <lineage>
        <taxon>Eukaryota</taxon>
        <taxon>Fungi</taxon>
        <taxon>Dikarya</taxon>
        <taxon>Ascomycota</taxon>
        <taxon>Pezizomycotina</taxon>
        <taxon>Sordariomycetes</taxon>
        <taxon>Sordariomycetidae</taxon>
        <taxon>Sordariales</taxon>
        <taxon>Sordariaceae</taxon>
        <taxon>Sordaria</taxon>
    </lineage>
</organism>
<dbReference type="EMBL" id="NMPR01000140">
    <property type="protein sequence ID" value="KAA8629337.1"/>
    <property type="molecule type" value="Genomic_DNA"/>
</dbReference>
<dbReference type="Proteomes" id="UP000433876">
    <property type="component" value="Unassembled WGS sequence"/>
</dbReference>
<proteinExistence type="predicted"/>
<feature type="region of interest" description="Disordered" evidence="1">
    <location>
        <begin position="14"/>
        <end position="62"/>
    </location>
</feature>
<reference evidence="2 3" key="1">
    <citation type="submission" date="2017-07" db="EMBL/GenBank/DDBJ databases">
        <title>Genome sequence of the Sordaria macrospora wild type strain R19027.</title>
        <authorList>
            <person name="Nowrousian M."/>
            <person name="Teichert I."/>
            <person name="Kueck U."/>
        </authorList>
    </citation>
    <scope>NUCLEOTIDE SEQUENCE [LARGE SCALE GENOMIC DNA]</scope>
    <source>
        <strain evidence="2 3">R19027</strain>
        <tissue evidence="2">Mycelium</tissue>
    </source>
</reference>
<dbReference type="AlphaFoldDB" id="A0A8S8ZFD5"/>
<sequence>MSLTVSLIPFGKALSSSASSSKHRERETISDCHQAHQEQTEQHHTTGTACPGPFPHPAQPIAPTTDTAIHAVVTTRFQHQTSRVPGPFPLPAHVVIRPASRQVYVTSTPKPQGLPRP</sequence>
<name>A0A8S8ZFD5_SORMA</name>
<gene>
    <name evidence="2" type="ORF">SMACR_08423</name>
</gene>
<accession>A0A8S8ZFD5</accession>
<evidence type="ECO:0000256" key="1">
    <source>
        <dbReference type="SAM" id="MobiDB-lite"/>
    </source>
</evidence>
<protein>
    <submittedName>
        <fullName evidence="2">Uncharacterized protein</fullName>
    </submittedName>
</protein>
<evidence type="ECO:0000313" key="3">
    <source>
        <dbReference type="Proteomes" id="UP000433876"/>
    </source>
</evidence>
<comment type="caution">
    <text evidence="2">The sequence shown here is derived from an EMBL/GenBank/DDBJ whole genome shotgun (WGS) entry which is preliminary data.</text>
</comment>